<evidence type="ECO:0000313" key="2">
    <source>
        <dbReference type="EMBL" id="SFU75193.1"/>
    </source>
</evidence>
<keyword evidence="3" id="KW-1185">Reference proteome</keyword>
<proteinExistence type="predicted"/>
<keyword evidence="1" id="KW-0812">Transmembrane</keyword>
<reference evidence="2 3" key="1">
    <citation type="submission" date="2016-10" db="EMBL/GenBank/DDBJ databases">
        <authorList>
            <person name="de Groot N.N."/>
        </authorList>
    </citation>
    <scope>NUCLEOTIDE SEQUENCE [LARGE SCALE GENOMIC DNA]</scope>
    <source>
        <strain evidence="2 3">CGMCC 1.12333</strain>
    </source>
</reference>
<dbReference type="EMBL" id="FPBK01000019">
    <property type="protein sequence ID" value="SFU75193.1"/>
    <property type="molecule type" value="Genomic_DNA"/>
</dbReference>
<accession>A0A1I7IQJ2</accession>
<name>A0A1I7IQJ2_9FLAO</name>
<dbReference type="AlphaFoldDB" id="A0A1I7IQJ2"/>
<keyword evidence="1" id="KW-0472">Membrane</keyword>
<dbReference type="Proteomes" id="UP000199138">
    <property type="component" value="Unassembled WGS sequence"/>
</dbReference>
<feature type="transmembrane region" description="Helical" evidence="1">
    <location>
        <begin position="158"/>
        <end position="176"/>
    </location>
</feature>
<feature type="transmembrane region" description="Helical" evidence="1">
    <location>
        <begin position="35"/>
        <end position="55"/>
    </location>
</feature>
<keyword evidence="1" id="KW-1133">Transmembrane helix</keyword>
<organism evidence="2 3">
    <name type="scientific">Pustulibacterium marinum</name>
    <dbReference type="NCBI Taxonomy" id="1224947"/>
    <lineage>
        <taxon>Bacteria</taxon>
        <taxon>Pseudomonadati</taxon>
        <taxon>Bacteroidota</taxon>
        <taxon>Flavobacteriia</taxon>
        <taxon>Flavobacteriales</taxon>
        <taxon>Flavobacteriaceae</taxon>
        <taxon>Pustulibacterium</taxon>
    </lineage>
</organism>
<feature type="transmembrane region" description="Helical" evidence="1">
    <location>
        <begin position="79"/>
        <end position="102"/>
    </location>
</feature>
<feature type="transmembrane region" description="Helical" evidence="1">
    <location>
        <begin position="133"/>
        <end position="152"/>
    </location>
</feature>
<sequence length="477" mass="55841">MYTYKLLTFVHHMKSKDSSIQLGHRFPKLSNTQKIVGIVLGVFSAFALYEFGYMIREIIRVSSIDDAYNIFVLSDLQTWFYNFFLGAVAAIFGQSVTINYWLYKPKQSFQKKTVHRNAIVNDQRNLMSYFLSWFLRVAQFAFLAMVPAMSYYSEGLNTYYVLICVLIILVLFLQSWTSLRLVYKRESLRYMGISFAAIIGVALTFSFINFLDYQTLNKNVLAKNIMRAYEIQLPKSDAYEKVSSRTKNIPIYIVKDSIAADSTLFYFENTAMNKSQMIDEIQRLKSSLRTIPFEFYISFNIHVGEGVTMKEINKIREVVSYFGINWTGFAVAPNKDTHEQHANDKHTVYLRVPDKAAFYKFDSVHQYNPIIKITQTAQDKCLWNGEEVQLNTLKQQLYDMPTTNPNYFVYFYSNEDASYKNYIQIVLAAKEALQLQRDTLALKQFHRSYQNTTDTQKMELNYELPFRFMEVLPTWSK</sequence>
<gene>
    <name evidence="2" type="ORF">SAMN05216480_11943</name>
</gene>
<protein>
    <submittedName>
        <fullName evidence="2">Uncharacterized protein</fullName>
    </submittedName>
</protein>
<evidence type="ECO:0000313" key="3">
    <source>
        <dbReference type="Proteomes" id="UP000199138"/>
    </source>
</evidence>
<feature type="transmembrane region" description="Helical" evidence="1">
    <location>
        <begin position="188"/>
        <end position="211"/>
    </location>
</feature>
<evidence type="ECO:0000256" key="1">
    <source>
        <dbReference type="SAM" id="Phobius"/>
    </source>
</evidence>